<reference evidence="2" key="1">
    <citation type="submission" date="2022-07" db="EMBL/GenBank/DDBJ databases">
        <title>Phylogenomic reconstructions and comparative analyses of Kickxellomycotina fungi.</title>
        <authorList>
            <person name="Reynolds N.K."/>
            <person name="Stajich J.E."/>
            <person name="Barry K."/>
            <person name="Grigoriev I.V."/>
            <person name="Crous P."/>
            <person name="Smith M.E."/>
        </authorList>
    </citation>
    <scope>NUCLEOTIDE SEQUENCE</scope>
    <source>
        <strain evidence="2">NBRC 105414</strain>
    </source>
</reference>
<dbReference type="PROSITE" id="PS50112">
    <property type="entry name" value="PAS"/>
    <property type="match status" value="1"/>
</dbReference>
<name>A0A9W8H7E4_9FUNG</name>
<comment type="caution">
    <text evidence="2">The sequence shown here is derived from an EMBL/GenBank/DDBJ whole genome shotgun (WGS) entry which is preliminary data.</text>
</comment>
<dbReference type="Proteomes" id="UP001140217">
    <property type="component" value="Unassembled WGS sequence"/>
</dbReference>
<dbReference type="OrthoDB" id="411251at2759"/>
<protein>
    <recommendedName>
        <fullName evidence="1">PAS domain-containing protein</fullName>
    </recommendedName>
</protein>
<feature type="domain" description="PAS" evidence="1">
    <location>
        <begin position="16"/>
        <end position="55"/>
    </location>
</feature>
<evidence type="ECO:0000313" key="2">
    <source>
        <dbReference type="EMBL" id="KAJ2780197.1"/>
    </source>
</evidence>
<dbReference type="InterPro" id="IPR000014">
    <property type="entry name" value="PAS"/>
</dbReference>
<keyword evidence="3" id="KW-1185">Reference proteome</keyword>
<proteinExistence type="predicted"/>
<dbReference type="EMBL" id="JANBUL010000147">
    <property type="protein sequence ID" value="KAJ2780197.1"/>
    <property type="molecule type" value="Genomic_DNA"/>
</dbReference>
<dbReference type="AlphaFoldDB" id="A0A9W8H7E4"/>
<gene>
    <name evidence="2" type="ORF">H4R18_003591</name>
</gene>
<organism evidence="2 3">
    <name type="scientific">Coemansia javaensis</name>
    <dbReference type="NCBI Taxonomy" id="2761396"/>
    <lineage>
        <taxon>Eukaryota</taxon>
        <taxon>Fungi</taxon>
        <taxon>Fungi incertae sedis</taxon>
        <taxon>Zoopagomycota</taxon>
        <taxon>Kickxellomycotina</taxon>
        <taxon>Kickxellomycetes</taxon>
        <taxon>Kickxellales</taxon>
        <taxon>Kickxellaceae</taxon>
        <taxon>Coemansia</taxon>
    </lineage>
</organism>
<accession>A0A9W8H7E4</accession>
<evidence type="ECO:0000313" key="3">
    <source>
        <dbReference type="Proteomes" id="UP001140217"/>
    </source>
</evidence>
<sequence length="306" mass="33142">MVAAGPHIYFGIHTRDESARMLYISEGVQQVLGFTPAEIMSRPASEYIADSVHADYPLIFTQGEEKEGEDAVGAYVFYLNVKTATGASVLERVTAFACDTCVVFVCLSFPDAPFRDRRELEVQVLDREMTRLNVSRHRRHRSAAPQPPALFRARSRLPRAALVVEFPPRAARCPAGPLITFASGSIGRLVDADADDLDRCPFLRLVALEDVVRVCALFERLAASTDVQHEAFSLLRKPHVIAGDVPVADADNPRVAVECLAAAAHNGAVLLLRAAGASGDGGHLSLLDLVSSDPETSDAHEWAQAT</sequence>
<evidence type="ECO:0000259" key="1">
    <source>
        <dbReference type="PROSITE" id="PS50112"/>
    </source>
</evidence>